<dbReference type="AlphaFoldDB" id="A0A9E7JAV4"/>
<dbReference type="EMBL" id="CP097502">
    <property type="protein sequence ID" value="URD74161.1"/>
    <property type="molecule type" value="Genomic_DNA"/>
</dbReference>
<keyword evidence="4" id="KW-1185">Reference proteome</keyword>
<keyword evidence="2" id="KW-0732">Signal</keyword>
<evidence type="ECO:0000313" key="4">
    <source>
        <dbReference type="Proteomes" id="UP001055439"/>
    </source>
</evidence>
<organism evidence="3 4">
    <name type="scientific">Musa troglodytarum</name>
    <name type="common">fe'i banana</name>
    <dbReference type="NCBI Taxonomy" id="320322"/>
    <lineage>
        <taxon>Eukaryota</taxon>
        <taxon>Viridiplantae</taxon>
        <taxon>Streptophyta</taxon>
        <taxon>Embryophyta</taxon>
        <taxon>Tracheophyta</taxon>
        <taxon>Spermatophyta</taxon>
        <taxon>Magnoliopsida</taxon>
        <taxon>Liliopsida</taxon>
        <taxon>Zingiberales</taxon>
        <taxon>Musaceae</taxon>
        <taxon>Musa</taxon>
    </lineage>
</organism>
<name>A0A9E7JAV4_9LILI</name>
<protein>
    <submittedName>
        <fullName evidence="3">Uncharacterized protein</fullName>
    </submittedName>
</protein>
<evidence type="ECO:0000313" key="3">
    <source>
        <dbReference type="EMBL" id="URD74161.1"/>
    </source>
</evidence>
<sequence>MLQLLFALGFSAAPLTLYVPPIRSLSRFVAAMEAFAEEAAAYSQRAYPMLRLGLRRIFAVASRSFSTIAYSSAKIRLPKTSYDPLGPAKEKTGQRKRFTRGPQATTL</sequence>
<dbReference type="Proteomes" id="UP001055439">
    <property type="component" value="Chromosome 1"/>
</dbReference>
<proteinExistence type="predicted"/>
<evidence type="ECO:0000256" key="2">
    <source>
        <dbReference type="SAM" id="SignalP"/>
    </source>
</evidence>
<dbReference type="PANTHER" id="PTHR36616">
    <property type="entry name" value="BNAC07G32700D PROTEIN"/>
    <property type="match status" value="1"/>
</dbReference>
<feature type="signal peptide" evidence="2">
    <location>
        <begin position="1"/>
        <end position="18"/>
    </location>
</feature>
<gene>
    <name evidence="3" type="ORF">MUK42_26020</name>
</gene>
<feature type="region of interest" description="Disordered" evidence="1">
    <location>
        <begin position="78"/>
        <end position="107"/>
    </location>
</feature>
<dbReference type="PANTHER" id="PTHR36616:SF4">
    <property type="entry name" value="OS03G0174800 PROTEIN"/>
    <property type="match status" value="1"/>
</dbReference>
<evidence type="ECO:0000256" key="1">
    <source>
        <dbReference type="SAM" id="MobiDB-lite"/>
    </source>
</evidence>
<reference evidence="3" key="1">
    <citation type="submission" date="2022-05" db="EMBL/GenBank/DDBJ databases">
        <title>The Musa troglodytarum L. genome provides insights into the mechanism of non-climacteric behaviour and enrichment of carotenoids.</title>
        <authorList>
            <person name="Wang J."/>
        </authorList>
    </citation>
    <scope>NUCLEOTIDE SEQUENCE</scope>
    <source>
        <tissue evidence="3">Leaf</tissue>
    </source>
</reference>
<feature type="chain" id="PRO_5038352448" evidence="2">
    <location>
        <begin position="19"/>
        <end position="107"/>
    </location>
</feature>
<dbReference type="OrthoDB" id="1893998at2759"/>
<accession>A0A9E7JAV4</accession>